<evidence type="ECO:0000313" key="4">
    <source>
        <dbReference type="Proteomes" id="UP000504629"/>
    </source>
</evidence>
<sequence length="333" mass="37341">MDQCNKIVPPHLNAEVYRTDTTGTSSFAYLEYIRIHADGTVFIGCSELTGRYWTGAASLFKNVGEAKNVNETNKDLWLTSGTADGCFMENSDKVIICEDNGSMSIFSKKNQEDNAWSIRVKEMSVAEHDDSIMAIDCLEPGFEYVTVGADGNAKIWDVKEMTCVRNYKAAHSKQIYGVSVRPKSTTTFATASMDEYMSLWDENIDKAVLDITKNDCSIRCLQWVDENKLLFGDEAGMLYSVDIRYVDSTLKLFEFPAAVHKIFLNPENDKVAVCCDNTTLTVCNIPVDDKAKIIYRNNSHTNLVRGVAWDINERKLHSVGWDGTVKSHNLPSD</sequence>
<keyword evidence="2" id="KW-0963">Cytoplasm</keyword>
<dbReference type="PANTHER" id="PTHR46853:SF1">
    <property type="entry name" value="METHYLOSOME PROTEIN 50"/>
    <property type="match status" value="1"/>
</dbReference>
<dbReference type="SUPFAM" id="SSF50978">
    <property type="entry name" value="WD40 repeat-like"/>
    <property type="match status" value="1"/>
</dbReference>
<dbReference type="PROSITE" id="PS50082">
    <property type="entry name" value="WD_REPEATS_2"/>
    <property type="match status" value="2"/>
</dbReference>
<dbReference type="Proteomes" id="UP000504629">
    <property type="component" value="Unplaced"/>
</dbReference>
<evidence type="ECO:0000256" key="2">
    <source>
        <dbReference type="ARBA" id="ARBA00022490"/>
    </source>
</evidence>
<dbReference type="GO" id="GO:0034709">
    <property type="term" value="C:methylosome"/>
    <property type="evidence" value="ECO:0007669"/>
    <property type="project" value="TreeGrafter"/>
</dbReference>
<keyword evidence="4" id="KW-1185">Reference proteome</keyword>
<feature type="repeat" description="WD" evidence="3">
    <location>
        <begin position="125"/>
        <end position="166"/>
    </location>
</feature>
<dbReference type="Pfam" id="PF00400">
    <property type="entry name" value="WD40"/>
    <property type="match status" value="3"/>
</dbReference>
<dbReference type="GO" id="GO:0007309">
    <property type="term" value="P:oocyte axis specification"/>
    <property type="evidence" value="ECO:0007669"/>
    <property type="project" value="TreeGrafter"/>
</dbReference>
<protein>
    <submittedName>
        <fullName evidence="5">Methylosome protein 50-like</fullName>
    </submittedName>
</protein>
<gene>
    <name evidence="5" type="primary">LOC114250600</name>
</gene>
<evidence type="ECO:0000313" key="5">
    <source>
        <dbReference type="RefSeq" id="XP_028040347.1"/>
    </source>
</evidence>
<dbReference type="KEGG" id="bman:114250600"/>
<dbReference type="GeneID" id="114250600"/>
<reference evidence="5" key="1">
    <citation type="submission" date="2025-08" db="UniProtKB">
        <authorList>
            <consortium name="RefSeq"/>
        </authorList>
    </citation>
    <scope>IDENTIFICATION</scope>
    <source>
        <tissue evidence="5">Silk gland</tissue>
    </source>
</reference>
<dbReference type="SMART" id="SM00320">
    <property type="entry name" value="WD40"/>
    <property type="match status" value="4"/>
</dbReference>
<dbReference type="InterPro" id="IPR015943">
    <property type="entry name" value="WD40/YVTN_repeat-like_dom_sf"/>
</dbReference>
<feature type="repeat" description="WD" evidence="3">
    <location>
        <begin position="168"/>
        <end position="201"/>
    </location>
</feature>
<dbReference type="OrthoDB" id="10260946at2759"/>
<dbReference type="AlphaFoldDB" id="A0A6J2KHD6"/>
<dbReference type="PANTHER" id="PTHR46853">
    <property type="entry name" value="METHYLOSOME PROTEIN 50"/>
    <property type="match status" value="1"/>
</dbReference>
<dbReference type="RefSeq" id="XP_028040347.1">
    <property type="nucleotide sequence ID" value="XM_028184546.1"/>
</dbReference>
<accession>A0A6J2KHD6</accession>
<keyword evidence="3" id="KW-0853">WD repeat</keyword>
<organism evidence="4 5">
    <name type="scientific">Bombyx mandarina</name>
    <name type="common">Wild silk moth</name>
    <name type="synonym">Wild silkworm</name>
    <dbReference type="NCBI Taxonomy" id="7092"/>
    <lineage>
        <taxon>Eukaryota</taxon>
        <taxon>Metazoa</taxon>
        <taxon>Ecdysozoa</taxon>
        <taxon>Arthropoda</taxon>
        <taxon>Hexapoda</taxon>
        <taxon>Insecta</taxon>
        <taxon>Pterygota</taxon>
        <taxon>Neoptera</taxon>
        <taxon>Endopterygota</taxon>
        <taxon>Lepidoptera</taxon>
        <taxon>Glossata</taxon>
        <taxon>Ditrysia</taxon>
        <taxon>Bombycoidea</taxon>
        <taxon>Bombycidae</taxon>
        <taxon>Bombycinae</taxon>
        <taxon>Bombyx</taxon>
    </lineage>
</organism>
<dbReference type="Gene3D" id="2.130.10.10">
    <property type="entry name" value="YVTN repeat-like/Quinoprotein amine dehydrogenase"/>
    <property type="match status" value="1"/>
</dbReference>
<dbReference type="InterPro" id="IPR001680">
    <property type="entry name" value="WD40_rpt"/>
</dbReference>
<name>A0A6J2KHD6_BOMMA</name>
<proteinExistence type="predicted"/>
<comment type="subcellular location">
    <subcellularLocation>
        <location evidence="1">Cytoplasm</location>
    </subcellularLocation>
</comment>
<dbReference type="InterPro" id="IPR036322">
    <property type="entry name" value="WD40_repeat_dom_sf"/>
</dbReference>
<evidence type="ECO:0000256" key="3">
    <source>
        <dbReference type="PROSITE-ProRule" id="PRU00221"/>
    </source>
</evidence>
<evidence type="ECO:0000256" key="1">
    <source>
        <dbReference type="ARBA" id="ARBA00004496"/>
    </source>
</evidence>
<dbReference type="InterPro" id="IPR052139">
    <property type="entry name" value="Methylosome_Comp_WDR77"/>
</dbReference>